<accession>A0A0H2ZU44</accession>
<reference evidence="9 10" key="1">
    <citation type="submission" date="2006-10" db="EMBL/GenBank/DDBJ databases">
        <authorList>
            <person name="Fleischmann R.D."/>
            <person name="Dodson R.J."/>
            <person name="Haft D.H."/>
            <person name="Merkel J.S."/>
            <person name="Nelson W.C."/>
            <person name="Fraser C.M."/>
        </authorList>
    </citation>
    <scope>NUCLEOTIDE SEQUENCE [LARGE SCALE GENOMIC DNA]</scope>
    <source>
        <strain evidence="9 10">104</strain>
    </source>
</reference>
<keyword evidence="2 7" id="KW-0560">Oxidoreductase</keyword>
<dbReference type="RefSeq" id="WP_011724428.1">
    <property type="nucleotide sequence ID" value="NC_008595.1"/>
</dbReference>
<evidence type="ECO:0000256" key="3">
    <source>
        <dbReference type="ARBA" id="ARBA00039122"/>
    </source>
</evidence>
<dbReference type="SUPFAM" id="SSF53720">
    <property type="entry name" value="ALDH-like"/>
    <property type="match status" value="1"/>
</dbReference>
<name>A0A0H2ZU44_MYCA1</name>
<dbReference type="Gene3D" id="3.40.309.10">
    <property type="entry name" value="Aldehyde Dehydrogenase, Chain A, domain 2"/>
    <property type="match status" value="1"/>
</dbReference>
<dbReference type="AlphaFoldDB" id="A0A0H2ZU44"/>
<dbReference type="PROSITE" id="PS00687">
    <property type="entry name" value="ALDEHYDE_DEHYDR_GLU"/>
    <property type="match status" value="1"/>
</dbReference>
<dbReference type="EMBL" id="CP000479">
    <property type="protein sequence ID" value="ABK65882.1"/>
    <property type="molecule type" value="Genomic_DNA"/>
</dbReference>
<feature type="domain" description="Aldehyde dehydrogenase" evidence="8">
    <location>
        <begin position="28"/>
        <end position="486"/>
    </location>
</feature>
<dbReference type="InterPro" id="IPR016161">
    <property type="entry name" value="Ald_DH/histidinol_DH"/>
</dbReference>
<evidence type="ECO:0000313" key="10">
    <source>
        <dbReference type="Proteomes" id="UP000001574"/>
    </source>
</evidence>
<dbReference type="GO" id="GO:0036243">
    <property type="term" value="F:succinate-semialdehyde dehydrogenase (NADP+) activity"/>
    <property type="evidence" value="ECO:0007669"/>
    <property type="project" value="UniProtKB-EC"/>
</dbReference>
<evidence type="ECO:0000256" key="7">
    <source>
        <dbReference type="RuleBase" id="RU003345"/>
    </source>
</evidence>
<dbReference type="Proteomes" id="UP000001574">
    <property type="component" value="Chromosome"/>
</dbReference>
<proteinExistence type="inferred from homology"/>
<evidence type="ECO:0000256" key="1">
    <source>
        <dbReference type="ARBA" id="ARBA00009986"/>
    </source>
</evidence>
<evidence type="ECO:0000256" key="2">
    <source>
        <dbReference type="ARBA" id="ARBA00023002"/>
    </source>
</evidence>
<evidence type="ECO:0000256" key="5">
    <source>
        <dbReference type="ARBA" id="ARBA00048559"/>
    </source>
</evidence>
<organism evidence="9 10">
    <name type="scientific">Mycobacterium avium (strain 104)</name>
    <dbReference type="NCBI Taxonomy" id="243243"/>
    <lineage>
        <taxon>Bacteria</taxon>
        <taxon>Bacillati</taxon>
        <taxon>Actinomycetota</taxon>
        <taxon>Actinomycetes</taxon>
        <taxon>Mycobacteriales</taxon>
        <taxon>Mycobacteriaceae</taxon>
        <taxon>Mycobacterium</taxon>
        <taxon>Mycobacterium avium complex (MAC)</taxon>
    </lineage>
</organism>
<feature type="active site" evidence="6">
    <location>
        <position position="262"/>
    </location>
</feature>
<evidence type="ECO:0000256" key="4">
    <source>
        <dbReference type="ARBA" id="ARBA00039663"/>
    </source>
</evidence>
<dbReference type="InterPro" id="IPR029510">
    <property type="entry name" value="Ald_DH_CS_GLU"/>
</dbReference>
<dbReference type="Pfam" id="PF00171">
    <property type="entry name" value="Aldedh"/>
    <property type="match status" value="1"/>
</dbReference>
<sequence length="501" mass="52655">MTDTTISNGVTEQLVHFDLVIGGESVAAESGRTYDSIDPYTALPWARVPDCGPADVDRAVAAARAALRGPWGQLTGTARGKLLWRLGELIAREAESLAELEVRDGGKLVREMIGQMKALPDYYIYYAGLADKLQGEVVPVDKPNFFVYTRHEPVGVVGAITPWNSPLLLLTWKLAAGLAAGCTFVVKPSDHTPASTLAFAKLFAEAGFPPGVINVVTGWGPQTGAALAAHPDVDKIAFTGSTATGISVGKAAIDNMTRFTLELGGKSAQVVFDDADLDAAANGVIAGVFAATGQTCLAGSRLLVHESVADALVERIVARASTIKLGDPKDPATEMGPVSNQPQYEKVLSHFASAREQGATVAYGGEPAGELGGFFVKPTVLTGVDRSMRAVAEEVFGPVLAVMTFTDEDEAIAAANDTEFGLAAGVWTKDVHRAHRVAARLNAGTVWVNAYRVVSPHVPFGGMGHSGIGRENGIDAVKDFTETKAVWVELSGATRDPFTLG</sequence>
<dbReference type="CDD" id="cd07114">
    <property type="entry name" value="ALDH_DhaS"/>
    <property type="match status" value="1"/>
</dbReference>
<dbReference type="EC" id="1.2.1.79" evidence="3"/>
<evidence type="ECO:0000313" key="9">
    <source>
        <dbReference type="EMBL" id="ABK65882.1"/>
    </source>
</evidence>
<dbReference type="KEGG" id="mav:MAV_1897"/>
<evidence type="ECO:0000256" key="6">
    <source>
        <dbReference type="PROSITE-ProRule" id="PRU10007"/>
    </source>
</evidence>
<gene>
    <name evidence="9" type="ordered locus">MAV_1897</name>
</gene>
<dbReference type="InterPro" id="IPR016160">
    <property type="entry name" value="Ald_DH_CS_CYS"/>
</dbReference>
<comment type="catalytic activity">
    <reaction evidence="5">
        <text>succinate semialdehyde + NADP(+) + H2O = succinate + NADPH + 2 H(+)</text>
        <dbReference type="Rhea" id="RHEA:13213"/>
        <dbReference type="ChEBI" id="CHEBI:15377"/>
        <dbReference type="ChEBI" id="CHEBI:15378"/>
        <dbReference type="ChEBI" id="CHEBI:30031"/>
        <dbReference type="ChEBI" id="CHEBI:57706"/>
        <dbReference type="ChEBI" id="CHEBI:57783"/>
        <dbReference type="ChEBI" id="CHEBI:58349"/>
        <dbReference type="EC" id="1.2.1.79"/>
    </reaction>
</comment>
<dbReference type="FunFam" id="3.40.309.10:FF:000012">
    <property type="entry name" value="Betaine aldehyde dehydrogenase"/>
    <property type="match status" value="1"/>
</dbReference>
<dbReference type="InterPro" id="IPR015590">
    <property type="entry name" value="Aldehyde_DH_dom"/>
</dbReference>
<protein>
    <recommendedName>
        <fullName evidence="4">Putative succinate-semialdehyde dehydrogenase [NADP(+)] 2</fullName>
        <ecNumber evidence="3">1.2.1.79</ecNumber>
    </recommendedName>
</protein>
<evidence type="ECO:0000259" key="8">
    <source>
        <dbReference type="Pfam" id="PF00171"/>
    </source>
</evidence>
<dbReference type="FunFam" id="3.40.605.10:FF:000007">
    <property type="entry name" value="NAD/NADP-dependent betaine aldehyde dehydrogenase"/>
    <property type="match status" value="1"/>
</dbReference>
<comment type="similarity">
    <text evidence="1 7">Belongs to the aldehyde dehydrogenase family.</text>
</comment>
<dbReference type="HOGENOM" id="CLU_005391_0_1_11"/>
<dbReference type="PROSITE" id="PS00070">
    <property type="entry name" value="ALDEHYDE_DEHYDR_CYS"/>
    <property type="match status" value="1"/>
</dbReference>
<dbReference type="PANTHER" id="PTHR11699">
    <property type="entry name" value="ALDEHYDE DEHYDROGENASE-RELATED"/>
    <property type="match status" value="1"/>
</dbReference>
<dbReference type="InterPro" id="IPR016162">
    <property type="entry name" value="Ald_DH_N"/>
</dbReference>
<dbReference type="InterPro" id="IPR016163">
    <property type="entry name" value="Ald_DH_C"/>
</dbReference>
<dbReference type="Gene3D" id="3.40.605.10">
    <property type="entry name" value="Aldehyde Dehydrogenase, Chain A, domain 1"/>
    <property type="match status" value="1"/>
</dbReference>